<feature type="region of interest" description="Disordered" evidence="1">
    <location>
        <begin position="1"/>
        <end position="116"/>
    </location>
</feature>
<feature type="compositionally biased region" description="Polar residues" evidence="1">
    <location>
        <begin position="260"/>
        <end position="271"/>
    </location>
</feature>
<name>A0A067N8W5_BOTB1</name>
<feature type="region of interest" description="Disordered" evidence="1">
    <location>
        <begin position="231"/>
        <end position="275"/>
    </location>
</feature>
<evidence type="ECO:0000313" key="2">
    <source>
        <dbReference type="EMBL" id="KDQ20221.1"/>
    </source>
</evidence>
<dbReference type="InParanoid" id="A0A067N8W5"/>
<proteinExistence type="predicted"/>
<dbReference type="Proteomes" id="UP000027195">
    <property type="component" value="Unassembled WGS sequence"/>
</dbReference>
<feature type="compositionally biased region" description="Basic and acidic residues" evidence="1">
    <location>
        <begin position="1"/>
        <end position="14"/>
    </location>
</feature>
<feature type="compositionally biased region" description="Low complexity" evidence="1">
    <location>
        <begin position="85"/>
        <end position="105"/>
    </location>
</feature>
<gene>
    <name evidence="2" type="ORF">BOTBODRAFT_170220</name>
</gene>
<accession>A0A067N8W5</accession>
<reference evidence="3" key="1">
    <citation type="journal article" date="2014" name="Proc. Natl. Acad. Sci. U.S.A.">
        <title>Extensive sampling of basidiomycete genomes demonstrates inadequacy of the white-rot/brown-rot paradigm for wood decay fungi.</title>
        <authorList>
            <person name="Riley R."/>
            <person name="Salamov A.A."/>
            <person name="Brown D.W."/>
            <person name="Nagy L.G."/>
            <person name="Floudas D."/>
            <person name="Held B.W."/>
            <person name="Levasseur A."/>
            <person name="Lombard V."/>
            <person name="Morin E."/>
            <person name="Otillar R."/>
            <person name="Lindquist E.A."/>
            <person name="Sun H."/>
            <person name="LaButti K.M."/>
            <person name="Schmutz J."/>
            <person name="Jabbour D."/>
            <person name="Luo H."/>
            <person name="Baker S.E."/>
            <person name="Pisabarro A.G."/>
            <person name="Walton J.D."/>
            <person name="Blanchette R.A."/>
            <person name="Henrissat B."/>
            <person name="Martin F."/>
            <person name="Cullen D."/>
            <person name="Hibbett D.S."/>
            <person name="Grigoriev I.V."/>
        </authorList>
    </citation>
    <scope>NUCLEOTIDE SEQUENCE [LARGE SCALE GENOMIC DNA]</scope>
    <source>
        <strain evidence="3">FD-172 SS1</strain>
    </source>
</reference>
<feature type="compositionally biased region" description="Low complexity" evidence="1">
    <location>
        <begin position="231"/>
        <end position="254"/>
    </location>
</feature>
<dbReference type="HOGENOM" id="CLU_894262_0_0_1"/>
<dbReference type="OrthoDB" id="2537650at2759"/>
<organism evidence="2 3">
    <name type="scientific">Botryobasidium botryosum (strain FD-172 SS1)</name>
    <dbReference type="NCBI Taxonomy" id="930990"/>
    <lineage>
        <taxon>Eukaryota</taxon>
        <taxon>Fungi</taxon>
        <taxon>Dikarya</taxon>
        <taxon>Basidiomycota</taxon>
        <taxon>Agaricomycotina</taxon>
        <taxon>Agaricomycetes</taxon>
        <taxon>Cantharellales</taxon>
        <taxon>Botryobasidiaceae</taxon>
        <taxon>Botryobasidium</taxon>
    </lineage>
</organism>
<keyword evidence="3" id="KW-1185">Reference proteome</keyword>
<dbReference type="AlphaFoldDB" id="A0A067N8W5"/>
<feature type="compositionally biased region" description="Pro residues" evidence="1">
    <location>
        <begin position="75"/>
        <end position="84"/>
    </location>
</feature>
<dbReference type="EMBL" id="KL198018">
    <property type="protein sequence ID" value="KDQ20221.1"/>
    <property type="molecule type" value="Genomic_DNA"/>
</dbReference>
<evidence type="ECO:0000256" key="1">
    <source>
        <dbReference type="SAM" id="MobiDB-lite"/>
    </source>
</evidence>
<sequence>MSSEKAYARKETAHDIAYAPFVNPSRGSSTSASETSTPRSKPSSTTLPAADPFFHPYTGAVQGFLGSPIVSTAPTPAPSPPAPGSPQAVSPGGSTSGQPKSSSSAPPDPYTVSDQQSNAIWAELSKIRVLQGEIARLHIAMDGPGCMSGKMKSGKSKRDSKDGFGSSQGPDPSPVPPAEADGDHEFAARREAIGTIMEKLDALSEAVTSFHSLPGPEIKFTARSSTLSFASPNTTPVTLPTPSSSSPGSVPTPTIRTHLRTSSSPQTTGHLSTPALPATLYATRLSTILDDDDGEAVPSPLSGYNVGADKM</sequence>
<feature type="region of interest" description="Disordered" evidence="1">
    <location>
        <begin position="290"/>
        <end position="311"/>
    </location>
</feature>
<feature type="compositionally biased region" description="Low complexity" evidence="1">
    <location>
        <begin position="24"/>
        <end position="48"/>
    </location>
</feature>
<evidence type="ECO:0000313" key="3">
    <source>
        <dbReference type="Proteomes" id="UP000027195"/>
    </source>
</evidence>
<protein>
    <submittedName>
        <fullName evidence="2">Uncharacterized protein</fullName>
    </submittedName>
</protein>
<feature type="region of interest" description="Disordered" evidence="1">
    <location>
        <begin position="142"/>
        <end position="188"/>
    </location>
</feature>